<geneLocation type="plasmid" evidence="7 8">
    <name>unnamed1</name>
</geneLocation>
<keyword evidence="4 6" id="KW-1133">Transmembrane helix</keyword>
<evidence type="ECO:0000256" key="3">
    <source>
        <dbReference type="ARBA" id="ARBA00022692"/>
    </source>
</evidence>
<reference evidence="7 8" key="1">
    <citation type="journal article" date="2018" name="Sci. Rep.">
        <title>Rhizobium tumorigenes sp. nov., a novel plant tumorigenic bacterium isolated from cane gall tumors on thornless blackberry.</title>
        <authorList>
            <person name="Kuzmanovi N."/>
            <person name="Smalla K."/>
            <person name="Gronow S."/>
            <person name="PuBawska J."/>
        </authorList>
    </citation>
    <scope>NUCLEOTIDE SEQUENCE [LARGE SCALE GENOMIC DNA]</scope>
    <source>
        <strain evidence="7 8">1078</strain>
    </source>
</reference>
<dbReference type="Proteomes" id="UP000249499">
    <property type="component" value="Plasmid unnamed1"/>
</dbReference>
<gene>
    <name evidence="7" type="ORF">PR017_24430</name>
</gene>
<keyword evidence="7" id="KW-0614">Plasmid</keyword>
<organism evidence="7 8">
    <name type="scientific">Rhizobium tumorigenes</name>
    <dbReference type="NCBI Taxonomy" id="2041385"/>
    <lineage>
        <taxon>Bacteria</taxon>
        <taxon>Pseudomonadati</taxon>
        <taxon>Pseudomonadota</taxon>
        <taxon>Alphaproteobacteria</taxon>
        <taxon>Hyphomicrobiales</taxon>
        <taxon>Rhizobiaceae</taxon>
        <taxon>Rhizobium/Agrobacterium group</taxon>
        <taxon>Rhizobium</taxon>
    </lineage>
</organism>
<reference evidence="8" key="2">
    <citation type="journal article" date="2023" name="MicrobiologyOpen">
        <title>Genomics of the tumorigenes clade of the family Rhizobiaceae and description of Rhizobium rhododendri sp. nov.</title>
        <authorList>
            <person name="Kuzmanovic N."/>
            <person name="diCenzo G.C."/>
            <person name="Bunk B."/>
            <person name="Sproeer C."/>
            <person name="Fruehling A."/>
            <person name="Neumann-Schaal M."/>
            <person name="Overmann J."/>
            <person name="Smalla K."/>
        </authorList>
    </citation>
    <scope>NUCLEOTIDE SEQUENCE [LARGE SCALE GENOMIC DNA]</scope>
    <source>
        <strain evidence="8">1078</strain>
        <plasmid evidence="8">unnamed1</plasmid>
    </source>
</reference>
<evidence type="ECO:0000313" key="7">
    <source>
        <dbReference type="EMBL" id="WFR98839.1"/>
    </source>
</evidence>
<name>A0AAF1KCC9_9HYPH</name>
<keyword evidence="5 6" id="KW-0472">Membrane</keyword>
<proteinExistence type="predicted"/>
<keyword evidence="2" id="KW-1003">Cell membrane</keyword>
<dbReference type="EMBL" id="CP117258">
    <property type="protein sequence ID" value="WFR98839.1"/>
    <property type="molecule type" value="Genomic_DNA"/>
</dbReference>
<dbReference type="AlphaFoldDB" id="A0AAF1KCC9"/>
<dbReference type="PANTHER" id="PTHR30086">
    <property type="entry name" value="ARGININE EXPORTER PROTEIN ARGO"/>
    <property type="match status" value="1"/>
</dbReference>
<accession>A0AAF1KCC9</accession>
<dbReference type="PANTHER" id="PTHR30086:SF20">
    <property type="entry name" value="ARGININE EXPORTER PROTEIN ARGO-RELATED"/>
    <property type="match status" value="1"/>
</dbReference>
<comment type="subcellular location">
    <subcellularLocation>
        <location evidence="1">Cell membrane</location>
        <topology evidence="1">Multi-pass membrane protein</topology>
    </subcellularLocation>
</comment>
<feature type="transmembrane region" description="Helical" evidence="6">
    <location>
        <begin position="41"/>
        <end position="69"/>
    </location>
</feature>
<feature type="transmembrane region" description="Helical" evidence="6">
    <location>
        <begin position="113"/>
        <end position="138"/>
    </location>
</feature>
<sequence>MITLSTYLTYVAVVFGLFLIPGPAVFLVLARSVSGGRRVGIATGLGVAFGDLVHTLMATLGLSAILMTSALAFEIVKYAGVAYLVYLGIRSILEKQASLELTRASKITSYQAFRQAIVAEILNPKTALFFLAFLPQFITSEHGAVVSQFAILGLTFAVMSALYTSILAVAAGSVSGWISGHRQIGKWQGKIIGSIYLALGARLAVQHR</sequence>
<evidence type="ECO:0000256" key="6">
    <source>
        <dbReference type="SAM" id="Phobius"/>
    </source>
</evidence>
<dbReference type="KEGG" id="rtu:PR017_24430"/>
<keyword evidence="8" id="KW-1185">Reference proteome</keyword>
<feature type="transmembrane region" description="Helical" evidence="6">
    <location>
        <begin position="75"/>
        <end position="93"/>
    </location>
</feature>
<feature type="transmembrane region" description="Helical" evidence="6">
    <location>
        <begin position="6"/>
        <end position="29"/>
    </location>
</feature>
<dbReference type="InterPro" id="IPR001123">
    <property type="entry name" value="LeuE-type"/>
</dbReference>
<dbReference type="RefSeq" id="WP_164498249.1">
    <property type="nucleotide sequence ID" value="NZ_CP117258.1"/>
</dbReference>
<feature type="transmembrane region" description="Helical" evidence="6">
    <location>
        <begin position="150"/>
        <end position="178"/>
    </location>
</feature>
<evidence type="ECO:0000256" key="5">
    <source>
        <dbReference type="ARBA" id="ARBA00023136"/>
    </source>
</evidence>
<dbReference type="Pfam" id="PF01810">
    <property type="entry name" value="LysE"/>
    <property type="match status" value="1"/>
</dbReference>
<evidence type="ECO:0000256" key="1">
    <source>
        <dbReference type="ARBA" id="ARBA00004651"/>
    </source>
</evidence>
<evidence type="ECO:0000256" key="4">
    <source>
        <dbReference type="ARBA" id="ARBA00022989"/>
    </source>
</evidence>
<dbReference type="GO" id="GO:0005886">
    <property type="term" value="C:plasma membrane"/>
    <property type="evidence" value="ECO:0007669"/>
    <property type="project" value="UniProtKB-SubCell"/>
</dbReference>
<evidence type="ECO:0000313" key="8">
    <source>
        <dbReference type="Proteomes" id="UP000249499"/>
    </source>
</evidence>
<keyword evidence="3 6" id="KW-0812">Transmembrane</keyword>
<dbReference type="GO" id="GO:0015171">
    <property type="term" value="F:amino acid transmembrane transporter activity"/>
    <property type="evidence" value="ECO:0007669"/>
    <property type="project" value="TreeGrafter"/>
</dbReference>
<dbReference type="PIRSF" id="PIRSF006324">
    <property type="entry name" value="LeuE"/>
    <property type="match status" value="1"/>
</dbReference>
<protein>
    <submittedName>
        <fullName evidence="7">LysE family translocator</fullName>
    </submittedName>
</protein>
<evidence type="ECO:0000256" key="2">
    <source>
        <dbReference type="ARBA" id="ARBA00022475"/>
    </source>
</evidence>